<accession>A0A7V8FTN2</accession>
<organism evidence="3 4">
    <name type="scientific">Herbaspirillum frisingense</name>
    <dbReference type="NCBI Taxonomy" id="92645"/>
    <lineage>
        <taxon>Bacteria</taxon>
        <taxon>Pseudomonadati</taxon>
        <taxon>Pseudomonadota</taxon>
        <taxon>Betaproteobacteria</taxon>
        <taxon>Burkholderiales</taxon>
        <taxon>Oxalobacteraceae</taxon>
        <taxon>Herbaspirillum</taxon>
    </lineage>
</organism>
<proteinExistence type="predicted"/>
<evidence type="ECO:0000259" key="2">
    <source>
        <dbReference type="Pfam" id="PF07589"/>
    </source>
</evidence>
<gene>
    <name evidence="3" type="ORF">GAK35_03746</name>
</gene>
<dbReference type="Pfam" id="PF07589">
    <property type="entry name" value="PEP-CTERM"/>
    <property type="match status" value="1"/>
</dbReference>
<dbReference type="AlphaFoldDB" id="A0A7V8FTN2"/>
<dbReference type="NCBIfam" id="TIGR02595">
    <property type="entry name" value="PEP_CTERM"/>
    <property type="match status" value="1"/>
</dbReference>
<feature type="chain" id="PRO_5030534236" description="Ice-binding protein C-terminal domain-containing protein" evidence="1">
    <location>
        <begin position="26"/>
        <end position="187"/>
    </location>
</feature>
<evidence type="ECO:0000313" key="3">
    <source>
        <dbReference type="EMBL" id="KAF1038911.1"/>
    </source>
</evidence>
<evidence type="ECO:0000256" key="1">
    <source>
        <dbReference type="SAM" id="SignalP"/>
    </source>
</evidence>
<name>A0A7V8FTN2_9BURK</name>
<reference evidence="4" key="1">
    <citation type="journal article" date="2020" name="MBio">
        <title>Horizontal gene transfer to a defensive symbiont with a reduced genome amongst a multipartite beetle microbiome.</title>
        <authorList>
            <person name="Waterworth S.C."/>
            <person name="Florez L.V."/>
            <person name="Rees E.R."/>
            <person name="Hertweck C."/>
            <person name="Kaltenpoth M."/>
            <person name="Kwan J.C."/>
        </authorList>
    </citation>
    <scope>NUCLEOTIDE SEQUENCE [LARGE SCALE GENOMIC DNA]</scope>
</reference>
<feature type="signal peptide" evidence="1">
    <location>
        <begin position="1"/>
        <end position="25"/>
    </location>
</feature>
<dbReference type="Proteomes" id="UP000462435">
    <property type="component" value="Unassembled WGS sequence"/>
</dbReference>
<protein>
    <recommendedName>
        <fullName evidence="2">Ice-binding protein C-terminal domain-containing protein</fullName>
    </recommendedName>
</protein>
<feature type="domain" description="Ice-binding protein C-terminal" evidence="2">
    <location>
        <begin position="145"/>
        <end position="170"/>
    </location>
</feature>
<comment type="caution">
    <text evidence="3">The sequence shown here is derived from an EMBL/GenBank/DDBJ whole genome shotgun (WGS) entry which is preliminary data.</text>
</comment>
<evidence type="ECO:0000313" key="4">
    <source>
        <dbReference type="Proteomes" id="UP000462435"/>
    </source>
</evidence>
<keyword evidence="1" id="KW-0732">Signal</keyword>
<dbReference type="InterPro" id="IPR013424">
    <property type="entry name" value="Ice-binding_C"/>
</dbReference>
<sequence length="187" mass="18692">MKKCFASALLASLTGSLAAGGAAHAATSTTPITFSNDISTNIGNTLTGAGSFTDIYTFSYTSQFDVTSAIISISQGTGSGLTFSSFTLTNTTTGQIHTGTSSINAILQTYTIKASKLSIGDYVLSASGSAAGLGGSYGGNINVAAVPEASTTAMMLAGLAVVGLMAARRRHKATAVPDLDLGRFAAA</sequence>
<dbReference type="NCBIfam" id="NF038126">
    <property type="entry name" value="PEP_CTERM_FxDxF"/>
    <property type="match status" value="1"/>
</dbReference>
<dbReference type="EMBL" id="WNDX01000160">
    <property type="protein sequence ID" value="KAF1038911.1"/>
    <property type="molecule type" value="Genomic_DNA"/>
</dbReference>